<dbReference type="InterPro" id="IPR038765">
    <property type="entry name" value="Papain-like_cys_pep_sf"/>
</dbReference>
<dbReference type="GO" id="GO:0005737">
    <property type="term" value="C:cytoplasm"/>
    <property type="evidence" value="ECO:0007669"/>
    <property type="project" value="TreeGrafter"/>
</dbReference>
<dbReference type="PANTHER" id="PTHR10183">
    <property type="entry name" value="CALPAIN"/>
    <property type="match status" value="1"/>
</dbReference>
<evidence type="ECO:0000256" key="1">
    <source>
        <dbReference type="ARBA" id="ARBA00007623"/>
    </source>
</evidence>
<dbReference type="Pfam" id="PF00648">
    <property type="entry name" value="Peptidase_C2"/>
    <property type="match status" value="1"/>
</dbReference>
<dbReference type="PANTHER" id="PTHR10183:SF302">
    <property type="entry name" value="CALPAIN-14"/>
    <property type="match status" value="1"/>
</dbReference>
<dbReference type="InterPro" id="IPR000169">
    <property type="entry name" value="Pept_cys_AS"/>
</dbReference>
<dbReference type="PRINTS" id="PR00704">
    <property type="entry name" value="CALPAIN"/>
</dbReference>
<dbReference type="InterPro" id="IPR022684">
    <property type="entry name" value="Calpain_cysteine_protease"/>
</dbReference>
<evidence type="ECO:0000259" key="8">
    <source>
        <dbReference type="PROSITE" id="PS50203"/>
    </source>
</evidence>
<evidence type="ECO:0000256" key="4">
    <source>
        <dbReference type="ARBA" id="ARBA00022807"/>
    </source>
</evidence>
<keyword evidence="3" id="KW-0378">Hydrolase</keyword>
<dbReference type="SMART" id="SM00230">
    <property type="entry name" value="CysPc"/>
    <property type="match status" value="1"/>
</dbReference>
<keyword evidence="2" id="KW-0645">Protease</keyword>
<evidence type="ECO:0000256" key="3">
    <source>
        <dbReference type="ARBA" id="ARBA00022801"/>
    </source>
</evidence>
<dbReference type="PROSITE" id="PS00139">
    <property type="entry name" value="THIOL_PROTEASE_CYS"/>
    <property type="match status" value="1"/>
</dbReference>
<feature type="active site" evidence="5">
    <location>
        <position position="109"/>
    </location>
</feature>
<evidence type="ECO:0000256" key="7">
    <source>
        <dbReference type="SAM" id="Phobius"/>
    </source>
</evidence>
<evidence type="ECO:0000256" key="2">
    <source>
        <dbReference type="ARBA" id="ARBA00022670"/>
    </source>
</evidence>
<organism evidence="9 10">
    <name type="scientific">Eptatretus burgeri</name>
    <name type="common">Inshore hagfish</name>
    <dbReference type="NCBI Taxonomy" id="7764"/>
    <lineage>
        <taxon>Eukaryota</taxon>
        <taxon>Metazoa</taxon>
        <taxon>Chordata</taxon>
        <taxon>Craniata</taxon>
        <taxon>Vertebrata</taxon>
        <taxon>Cyclostomata</taxon>
        <taxon>Myxini</taxon>
        <taxon>Myxiniformes</taxon>
        <taxon>Myxinidae</taxon>
        <taxon>Eptatretinae</taxon>
        <taxon>Eptatretus</taxon>
    </lineage>
</organism>
<keyword evidence="7" id="KW-0472">Membrane</keyword>
<dbReference type="AlphaFoldDB" id="A0A8C4NDM2"/>
<dbReference type="GO" id="GO:0004198">
    <property type="term" value="F:calcium-dependent cysteine-type endopeptidase activity"/>
    <property type="evidence" value="ECO:0007669"/>
    <property type="project" value="InterPro"/>
</dbReference>
<evidence type="ECO:0000256" key="6">
    <source>
        <dbReference type="PROSITE-ProRule" id="PRU00239"/>
    </source>
</evidence>
<dbReference type="Gene3D" id="3.90.70.10">
    <property type="entry name" value="Cysteine proteinases"/>
    <property type="match status" value="1"/>
</dbReference>
<dbReference type="OMA" id="NIWINQS"/>
<dbReference type="SUPFAM" id="SSF54001">
    <property type="entry name" value="Cysteine proteinases"/>
    <property type="match status" value="1"/>
</dbReference>
<keyword evidence="4" id="KW-0788">Thiol protease</keyword>
<comment type="caution">
    <text evidence="6">Lacks conserved residue(s) required for the propagation of feature annotation.</text>
</comment>
<keyword evidence="10" id="KW-1185">Reference proteome</keyword>
<evidence type="ECO:0000256" key="5">
    <source>
        <dbReference type="PIRSR" id="PIRSR622684-1"/>
    </source>
</evidence>
<feature type="transmembrane region" description="Helical" evidence="7">
    <location>
        <begin position="498"/>
        <end position="519"/>
    </location>
</feature>
<dbReference type="Proteomes" id="UP000694388">
    <property type="component" value="Unplaced"/>
</dbReference>
<dbReference type="GO" id="GO:0006508">
    <property type="term" value="P:proteolysis"/>
    <property type="evidence" value="ECO:0007669"/>
    <property type="project" value="UniProtKB-KW"/>
</dbReference>
<feature type="active site" evidence="5">
    <location>
        <position position="273"/>
    </location>
</feature>
<proteinExistence type="inferred from homology"/>
<reference evidence="9" key="1">
    <citation type="submission" date="2025-08" db="UniProtKB">
        <authorList>
            <consortium name="Ensembl"/>
        </authorList>
    </citation>
    <scope>IDENTIFICATION</scope>
</reference>
<dbReference type="Ensembl" id="ENSEBUT00000005462.1">
    <property type="protein sequence ID" value="ENSEBUP00000005024.1"/>
    <property type="gene ID" value="ENSEBUG00000003448.1"/>
</dbReference>
<protein>
    <submittedName>
        <fullName evidence="9">Calpain 14</fullName>
    </submittedName>
</protein>
<keyword evidence="7" id="KW-0812">Transmembrane</keyword>
<feature type="domain" description="Calpain catalytic" evidence="8">
    <location>
        <begin position="49"/>
        <end position="324"/>
    </location>
</feature>
<dbReference type="GeneTree" id="ENSGT00940000160421"/>
<sequence>MWLPGSCEEVLRGRQHHGPQGAVKAPHLKKFLGQDFQELQSQLLSQGQLFNDEKFPITANSLGYYMLGPSSNFSKDITWKRPNEICFNPQFVVEDTSRFDLFQGELGNCWFLAALASLTLDDKLLSRVVPMEQSFDPSTGYAGIFHFRFWRFGEWVDVVVDDHLPTKNNDLVFVKSKESNEFWGALLEKAYAKLCGSYESVRGGNITEAFVDFTGGIKEIYLLSNMSSNMWDVMVKAMETEALLGAQTYPGVRYYSLQVSVRGEPVSLVRLRNPWGEGAVERFMDQPEMKQKRNPHNVVIFFFCRMSMDDFQRHFKSLSLCHLNPAERLDSRTSGWTVRLHEGKWIRGSSAGGCRRNVISQTAPLSQDLEFASKASHRLGNLYCGKSFLCTPECLSTYKAFILSLMEHCSPFGAGAVENNALNIIGISLDEAVYGLITLPSPTGWCSLCLQPPPFSSYTLCPLHALSPTGICRVHAVHHQPPSIEILKIQDPCSPLSFVPLCVFSTCGINFHILLNLILPFRSSR</sequence>
<reference evidence="9" key="2">
    <citation type="submission" date="2025-09" db="UniProtKB">
        <authorList>
            <consortium name="Ensembl"/>
        </authorList>
    </citation>
    <scope>IDENTIFICATION</scope>
</reference>
<accession>A0A8C4NDM2</accession>
<dbReference type="PROSITE" id="PS50203">
    <property type="entry name" value="CALPAIN_CAT"/>
    <property type="match status" value="1"/>
</dbReference>
<dbReference type="InterPro" id="IPR001300">
    <property type="entry name" value="Peptidase_C2_calpain_cat"/>
</dbReference>
<keyword evidence="7" id="KW-1133">Transmembrane helix</keyword>
<name>A0A8C4NDM2_EPTBU</name>
<evidence type="ECO:0000313" key="9">
    <source>
        <dbReference type="Ensembl" id="ENSEBUP00000005024.1"/>
    </source>
</evidence>
<comment type="similarity">
    <text evidence="1">Belongs to the peptidase C2 family.</text>
</comment>
<evidence type="ECO:0000313" key="10">
    <source>
        <dbReference type="Proteomes" id="UP000694388"/>
    </source>
</evidence>
<dbReference type="CDD" id="cd00044">
    <property type="entry name" value="CysPc"/>
    <property type="match status" value="1"/>
</dbReference>